<dbReference type="Proteomes" id="UP000245383">
    <property type="component" value="Unassembled WGS sequence"/>
</dbReference>
<dbReference type="Gene3D" id="2.30.30.30">
    <property type="match status" value="1"/>
</dbReference>
<protein>
    <recommendedName>
        <fullName evidence="4">Large ribosomal subunit protein uL6 N-terminal domain-containing protein</fullName>
    </recommendedName>
</protein>
<proteinExistence type="inferred from homology"/>
<accession>A0A2T9YHH1</accession>
<dbReference type="GO" id="GO:0000027">
    <property type="term" value="P:ribosomal large subunit assembly"/>
    <property type="evidence" value="ECO:0007669"/>
    <property type="project" value="TreeGrafter"/>
</dbReference>
<dbReference type="InterPro" id="IPR014722">
    <property type="entry name" value="Rib_uL2_dom2"/>
</dbReference>
<evidence type="ECO:0000313" key="5">
    <source>
        <dbReference type="EMBL" id="PVU91773.1"/>
    </source>
</evidence>
<dbReference type="GO" id="GO:0003723">
    <property type="term" value="F:RNA binding"/>
    <property type="evidence" value="ECO:0007669"/>
    <property type="project" value="TreeGrafter"/>
</dbReference>
<keyword evidence="3" id="KW-0687">Ribonucleoprotein</keyword>
<evidence type="ECO:0000256" key="3">
    <source>
        <dbReference type="ARBA" id="ARBA00023274"/>
    </source>
</evidence>
<reference evidence="5 6" key="1">
    <citation type="journal article" date="2018" name="MBio">
        <title>Comparative Genomics Reveals the Core Gene Toolbox for the Fungus-Insect Symbiosis.</title>
        <authorList>
            <person name="Wang Y."/>
            <person name="Stata M."/>
            <person name="Wang W."/>
            <person name="Stajich J.E."/>
            <person name="White M.M."/>
            <person name="Moncalvo J.M."/>
        </authorList>
    </citation>
    <scope>NUCLEOTIDE SEQUENCE [LARGE SCALE GENOMIC DNA]</scope>
    <source>
        <strain evidence="5 6">SWE-8-4</strain>
    </source>
</reference>
<dbReference type="OrthoDB" id="2436667at2759"/>
<dbReference type="PANTHER" id="PTHR10715">
    <property type="entry name" value="60S RIBOSOMAL PROTEIN L6"/>
    <property type="match status" value="1"/>
</dbReference>
<dbReference type="InterPro" id="IPR008991">
    <property type="entry name" value="Translation_prot_SH3-like_sf"/>
</dbReference>
<dbReference type="Pfam" id="PF03868">
    <property type="entry name" value="Ribosomal_L6e_N"/>
    <property type="match status" value="1"/>
</dbReference>
<keyword evidence="6" id="KW-1185">Reference proteome</keyword>
<dbReference type="FunFam" id="2.30.30.30:FF:000014">
    <property type="entry name" value="60S ribosomal protein L6"/>
    <property type="match status" value="1"/>
</dbReference>
<sequence>MVETTHKGQLIPGVSRYSRSQRFSKRGLYLVKNKAAVARKETTQAAKSASAPAVVNDLEKALTRKPSKFYPADAAHKPKVSHKAVGKTKLRKSLKPGSILILLAGRFRGKRVVFLKQLKSGLLLVTGPYKINGVPLKRVNQAYVIATSTQVDISGIKITENINDEYFKREADTKLKGTEEEFFGKGAAKKETPSNKIADQKEVDSQIIKKITADHMLSSYLKSSFSLTKGQAPHLMRF</sequence>
<dbReference type="AlphaFoldDB" id="A0A2T9YHH1"/>
<evidence type="ECO:0000313" key="6">
    <source>
        <dbReference type="Proteomes" id="UP000245383"/>
    </source>
</evidence>
<dbReference type="STRING" id="133385.A0A2T9YHH1"/>
<evidence type="ECO:0000256" key="2">
    <source>
        <dbReference type="ARBA" id="ARBA00022980"/>
    </source>
</evidence>
<organism evidence="5 6">
    <name type="scientific">Smittium simulii</name>
    <dbReference type="NCBI Taxonomy" id="133385"/>
    <lineage>
        <taxon>Eukaryota</taxon>
        <taxon>Fungi</taxon>
        <taxon>Fungi incertae sedis</taxon>
        <taxon>Zoopagomycota</taxon>
        <taxon>Kickxellomycotina</taxon>
        <taxon>Harpellomycetes</taxon>
        <taxon>Harpellales</taxon>
        <taxon>Legeriomycetaceae</taxon>
        <taxon>Smittium</taxon>
    </lineage>
</organism>
<comment type="caution">
    <text evidence="5">The sequence shown here is derived from an EMBL/GenBank/DDBJ whole genome shotgun (WGS) entry which is preliminary data.</text>
</comment>
<dbReference type="CDD" id="cd13156">
    <property type="entry name" value="KOW_RPL6"/>
    <property type="match status" value="1"/>
</dbReference>
<name>A0A2T9YHH1_9FUNG</name>
<evidence type="ECO:0000259" key="4">
    <source>
        <dbReference type="Pfam" id="PF03868"/>
    </source>
</evidence>
<dbReference type="GO" id="GO:0022625">
    <property type="term" value="C:cytosolic large ribosomal subunit"/>
    <property type="evidence" value="ECO:0007669"/>
    <property type="project" value="TreeGrafter"/>
</dbReference>
<dbReference type="InterPro" id="IPR005568">
    <property type="entry name" value="Ribosomal_uL6_N"/>
</dbReference>
<feature type="domain" description="Large ribosomal subunit protein uL6 N-terminal" evidence="4">
    <location>
        <begin position="10"/>
        <end position="48"/>
    </location>
</feature>
<gene>
    <name evidence="5" type="ORF">BB561_004223</name>
</gene>
<dbReference type="SUPFAM" id="SSF50104">
    <property type="entry name" value="Translation proteins SH3-like domain"/>
    <property type="match status" value="1"/>
</dbReference>
<dbReference type="GO" id="GO:0003735">
    <property type="term" value="F:structural constituent of ribosome"/>
    <property type="evidence" value="ECO:0007669"/>
    <property type="project" value="InterPro"/>
</dbReference>
<comment type="similarity">
    <text evidence="1">Belongs to the eukaryotic ribosomal protein eL6 family.</text>
</comment>
<dbReference type="EMBL" id="MBFR01000186">
    <property type="protein sequence ID" value="PVU91773.1"/>
    <property type="molecule type" value="Genomic_DNA"/>
</dbReference>
<keyword evidence="2" id="KW-0689">Ribosomal protein</keyword>
<dbReference type="InterPro" id="IPR000915">
    <property type="entry name" value="60S_ribosomal_eL6"/>
</dbReference>
<dbReference type="PANTHER" id="PTHR10715:SF0">
    <property type="entry name" value="LARGE RIBOSOMAL SUBUNIT PROTEIN EL6"/>
    <property type="match status" value="1"/>
</dbReference>
<evidence type="ECO:0000256" key="1">
    <source>
        <dbReference type="ARBA" id="ARBA00010592"/>
    </source>
</evidence>
<dbReference type="GO" id="GO:0002181">
    <property type="term" value="P:cytoplasmic translation"/>
    <property type="evidence" value="ECO:0007669"/>
    <property type="project" value="TreeGrafter"/>
</dbReference>
<dbReference type="InterPro" id="IPR041997">
    <property type="entry name" value="Ribosomal_eL6_KOW"/>
</dbReference>
<dbReference type="Pfam" id="PF01159">
    <property type="entry name" value="Ribosomal_L6e"/>
    <property type="match status" value="1"/>
</dbReference>